<accession>A0A5R8Y0W0</accession>
<dbReference type="Proteomes" id="UP000308901">
    <property type="component" value="Unassembled WGS sequence"/>
</dbReference>
<organism evidence="1 2">
    <name type="scientific">Arcobacter arenosus</name>
    <dbReference type="NCBI Taxonomy" id="2576037"/>
    <lineage>
        <taxon>Bacteria</taxon>
        <taxon>Pseudomonadati</taxon>
        <taxon>Campylobacterota</taxon>
        <taxon>Epsilonproteobacteria</taxon>
        <taxon>Campylobacterales</taxon>
        <taxon>Arcobacteraceae</taxon>
        <taxon>Arcobacter</taxon>
    </lineage>
</organism>
<keyword evidence="2" id="KW-1185">Reference proteome</keyword>
<reference evidence="1 2" key="1">
    <citation type="submission" date="2019-05" db="EMBL/GenBank/DDBJ databases">
        <title>Arcobacter sp. nov., isolated from sea sediment.</title>
        <authorList>
            <person name="Kim W."/>
        </authorList>
    </citation>
    <scope>NUCLEOTIDE SEQUENCE [LARGE SCALE GENOMIC DNA]</scope>
    <source>
        <strain evidence="1 2">CAU 1517</strain>
    </source>
</reference>
<name>A0A5R8Y0W0_9BACT</name>
<proteinExistence type="predicted"/>
<protein>
    <submittedName>
        <fullName evidence="1">Uncharacterized protein</fullName>
    </submittedName>
</protein>
<dbReference type="RefSeq" id="WP_138152403.1">
    <property type="nucleotide sequence ID" value="NZ_CBDDKQ010000002.1"/>
</dbReference>
<evidence type="ECO:0000313" key="2">
    <source>
        <dbReference type="Proteomes" id="UP000308901"/>
    </source>
</evidence>
<comment type="caution">
    <text evidence="1">The sequence shown here is derived from an EMBL/GenBank/DDBJ whole genome shotgun (WGS) entry which is preliminary data.</text>
</comment>
<evidence type="ECO:0000313" key="1">
    <source>
        <dbReference type="EMBL" id="TLP38408.1"/>
    </source>
</evidence>
<dbReference type="AlphaFoldDB" id="A0A5R8Y0W0"/>
<dbReference type="OrthoDB" id="5344243at2"/>
<dbReference type="EMBL" id="VANU01000003">
    <property type="protein sequence ID" value="TLP38408.1"/>
    <property type="molecule type" value="Genomic_DNA"/>
</dbReference>
<sequence length="89" mass="11070">MERRDWSLKALEELIYLDSLDNEERAQALVRWYNKYLTETKITDFDLEHDDLLRLSELFYKNIDFLKKHKENVRQTMVENRKMKRFLNN</sequence>
<gene>
    <name evidence="1" type="ORF">FDK22_08020</name>
</gene>